<evidence type="ECO:0000259" key="7">
    <source>
        <dbReference type="PROSITE" id="PS50850"/>
    </source>
</evidence>
<evidence type="ECO:0000313" key="8">
    <source>
        <dbReference type="EMBL" id="OQN97838.1"/>
    </source>
</evidence>
<name>A0A1V8SFA5_9PEZI</name>
<feature type="transmembrane region" description="Helical" evidence="6">
    <location>
        <begin position="203"/>
        <end position="223"/>
    </location>
</feature>
<keyword evidence="2" id="KW-0813">Transport</keyword>
<dbReference type="InterPro" id="IPR036259">
    <property type="entry name" value="MFS_trans_sf"/>
</dbReference>
<dbReference type="PROSITE" id="PS00216">
    <property type="entry name" value="SUGAR_TRANSPORT_1"/>
    <property type="match status" value="1"/>
</dbReference>
<dbReference type="Gene3D" id="1.20.1250.20">
    <property type="entry name" value="MFS general substrate transporter like domains"/>
    <property type="match status" value="1"/>
</dbReference>
<feature type="transmembrane region" description="Helical" evidence="6">
    <location>
        <begin position="114"/>
        <end position="133"/>
    </location>
</feature>
<evidence type="ECO:0000256" key="2">
    <source>
        <dbReference type="ARBA" id="ARBA00022448"/>
    </source>
</evidence>
<evidence type="ECO:0000256" key="6">
    <source>
        <dbReference type="SAM" id="Phobius"/>
    </source>
</evidence>
<dbReference type="PROSITE" id="PS50850">
    <property type="entry name" value="MFS"/>
    <property type="match status" value="1"/>
</dbReference>
<comment type="subcellular location">
    <subcellularLocation>
        <location evidence="1">Membrane</location>
        <topology evidence="1">Multi-pass membrane protein</topology>
    </subcellularLocation>
</comment>
<dbReference type="OrthoDB" id="4139357at2759"/>
<feature type="transmembrane region" description="Helical" evidence="6">
    <location>
        <begin position="273"/>
        <end position="293"/>
    </location>
</feature>
<proteinExistence type="predicted"/>
<dbReference type="InParanoid" id="A0A1V8SFA5"/>
<dbReference type="Pfam" id="PF06609">
    <property type="entry name" value="TRI12"/>
    <property type="match status" value="1"/>
</dbReference>
<organism evidence="8 9">
    <name type="scientific">Cryoendolithus antarcticus</name>
    <dbReference type="NCBI Taxonomy" id="1507870"/>
    <lineage>
        <taxon>Eukaryota</taxon>
        <taxon>Fungi</taxon>
        <taxon>Dikarya</taxon>
        <taxon>Ascomycota</taxon>
        <taxon>Pezizomycotina</taxon>
        <taxon>Dothideomycetes</taxon>
        <taxon>Dothideomycetidae</taxon>
        <taxon>Cladosporiales</taxon>
        <taxon>Cladosporiaceae</taxon>
        <taxon>Cryoendolithus</taxon>
    </lineage>
</organism>
<evidence type="ECO:0000256" key="4">
    <source>
        <dbReference type="ARBA" id="ARBA00022989"/>
    </source>
</evidence>
<keyword evidence="4 6" id="KW-1133">Transmembrane helix</keyword>
<dbReference type="STRING" id="1507870.A0A1V8SFA5"/>
<evidence type="ECO:0000256" key="1">
    <source>
        <dbReference type="ARBA" id="ARBA00004141"/>
    </source>
</evidence>
<dbReference type="SUPFAM" id="SSF103473">
    <property type="entry name" value="MFS general substrate transporter"/>
    <property type="match status" value="1"/>
</dbReference>
<evidence type="ECO:0000256" key="3">
    <source>
        <dbReference type="ARBA" id="ARBA00022692"/>
    </source>
</evidence>
<feature type="transmembrane region" description="Helical" evidence="6">
    <location>
        <begin position="314"/>
        <end position="335"/>
    </location>
</feature>
<dbReference type="AlphaFoldDB" id="A0A1V8SFA5"/>
<dbReference type="GO" id="GO:0022857">
    <property type="term" value="F:transmembrane transporter activity"/>
    <property type="evidence" value="ECO:0007669"/>
    <property type="project" value="InterPro"/>
</dbReference>
<dbReference type="InterPro" id="IPR010573">
    <property type="entry name" value="MFS_Str1/Tri12-like"/>
</dbReference>
<keyword evidence="3 6" id="KW-0812">Transmembrane</keyword>
<feature type="domain" description="Major facilitator superfamily (MFS) profile" evidence="7">
    <location>
        <begin position="45"/>
        <end position="562"/>
    </location>
</feature>
<dbReference type="PANTHER" id="PTHR23501:SF195">
    <property type="entry name" value="PEP5"/>
    <property type="match status" value="1"/>
</dbReference>
<gene>
    <name evidence="8" type="ORF">B0A48_16148</name>
</gene>
<accession>A0A1V8SFA5</accession>
<protein>
    <recommendedName>
        <fullName evidence="7">Major facilitator superfamily (MFS) profile domain-containing protein</fullName>
    </recommendedName>
</protein>
<reference evidence="9" key="1">
    <citation type="submission" date="2017-03" db="EMBL/GenBank/DDBJ databases">
        <title>Genomes of endolithic fungi from Antarctica.</title>
        <authorList>
            <person name="Coleine C."/>
            <person name="Masonjones S."/>
            <person name="Stajich J.E."/>
        </authorList>
    </citation>
    <scope>NUCLEOTIDE SEQUENCE [LARGE SCALE GENOMIC DNA]</scope>
    <source>
        <strain evidence="9">CCFEE 5527</strain>
    </source>
</reference>
<feature type="transmembrane region" description="Helical" evidence="6">
    <location>
        <begin position="385"/>
        <end position="405"/>
    </location>
</feature>
<feature type="transmembrane region" description="Helical" evidence="6">
    <location>
        <begin position="45"/>
        <end position="64"/>
    </location>
</feature>
<feature type="transmembrane region" description="Helical" evidence="6">
    <location>
        <begin position="84"/>
        <end position="102"/>
    </location>
</feature>
<feature type="transmembrane region" description="Helical" evidence="6">
    <location>
        <begin position="355"/>
        <end position="378"/>
    </location>
</feature>
<feature type="transmembrane region" description="Helical" evidence="6">
    <location>
        <begin position="531"/>
        <end position="553"/>
    </location>
</feature>
<dbReference type="GO" id="GO:0005886">
    <property type="term" value="C:plasma membrane"/>
    <property type="evidence" value="ECO:0007669"/>
    <property type="project" value="TreeGrafter"/>
</dbReference>
<keyword evidence="9" id="KW-1185">Reference proteome</keyword>
<dbReference type="PANTHER" id="PTHR23501">
    <property type="entry name" value="MAJOR FACILITATOR SUPERFAMILY"/>
    <property type="match status" value="1"/>
</dbReference>
<evidence type="ECO:0000256" key="5">
    <source>
        <dbReference type="ARBA" id="ARBA00023136"/>
    </source>
</evidence>
<feature type="transmembrane region" description="Helical" evidence="6">
    <location>
        <begin position="243"/>
        <end position="261"/>
    </location>
</feature>
<feature type="transmembrane region" description="Helical" evidence="6">
    <location>
        <begin position="139"/>
        <end position="159"/>
    </location>
</feature>
<sequence>MPSNEINRDAVAEKGDIRYHEGSSTASPKPEDHVIGAEAAMTWKTWLVIFILSSCFGLSFWPVPTTAAMQGKLGAKLGDATGTSIYWYIPAYTTGCALGFLIAGANSDLLGRRLFLLVGEVLASVGMIVSATAKSPEQFTAGLAVAGFGGGFCQMAMCSIPELMPNKYRHIGITISDGFVFLIVIIGPIVGRYAIDVGDGWRFIFYGGFIAQIISLISLALLYHPPKHPRGVPWKEAIRGLDYVGTVLVIPGVCLVLVGIISTTYMKSTSVRVLAPMCAGFGLLVLFGLWETFSKVKYPLCPPRIFRSHYGREFTVPFIIALIVTMFYYGINIIYPTMVNVFYITAESSRSDELLLTLPGNLGLVFGAMLLICFGNLFGHWKWTLVISWAMMTLFGGLMAMVTPFNKGTMIAFTFLEQTFFGWAQYESIAFTQLGVHQHDLGMSGGLAGVARYAGGSLAQAIYVSILTNSQASRAATSVPAAVMSAGGSMELGESILAAFPGGATALAKVPGATAEILGAAGLAFQWSYAYALKITALSSLAFGGFGLILCLLTENIDAKMNDQTNVFLENDVNADKNEYH</sequence>
<feature type="transmembrane region" description="Helical" evidence="6">
    <location>
        <begin position="171"/>
        <end position="191"/>
    </location>
</feature>
<dbReference type="EMBL" id="NAJO01000050">
    <property type="protein sequence ID" value="OQN97838.1"/>
    <property type="molecule type" value="Genomic_DNA"/>
</dbReference>
<comment type="caution">
    <text evidence="8">The sequence shown here is derived from an EMBL/GenBank/DDBJ whole genome shotgun (WGS) entry which is preliminary data.</text>
</comment>
<dbReference type="InterPro" id="IPR005829">
    <property type="entry name" value="Sugar_transporter_CS"/>
</dbReference>
<dbReference type="Proteomes" id="UP000192596">
    <property type="component" value="Unassembled WGS sequence"/>
</dbReference>
<dbReference type="InterPro" id="IPR020846">
    <property type="entry name" value="MFS_dom"/>
</dbReference>
<evidence type="ECO:0000313" key="9">
    <source>
        <dbReference type="Proteomes" id="UP000192596"/>
    </source>
</evidence>
<keyword evidence="5 6" id="KW-0472">Membrane</keyword>